<evidence type="ECO:0000313" key="3">
    <source>
        <dbReference type="Proteomes" id="UP001152607"/>
    </source>
</evidence>
<comment type="caution">
    <text evidence="2">The sequence shown here is derived from an EMBL/GenBank/DDBJ whole genome shotgun (WGS) entry which is preliminary data.</text>
</comment>
<dbReference type="CDD" id="cd05120">
    <property type="entry name" value="APH_ChoK_like"/>
    <property type="match status" value="1"/>
</dbReference>
<accession>A0A9W4XQZ3</accession>
<protein>
    <recommendedName>
        <fullName evidence="1">Aminoglycoside phosphotransferase domain-containing protein</fullName>
    </recommendedName>
</protein>
<dbReference type="OrthoDB" id="8300194at2759"/>
<evidence type="ECO:0000259" key="1">
    <source>
        <dbReference type="Pfam" id="PF01636"/>
    </source>
</evidence>
<dbReference type="Pfam" id="PF01636">
    <property type="entry name" value="APH"/>
    <property type="match status" value="1"/>
</dbReference>
<dbReference type="AlphaFoldDB" id="A0A9W4XQZ3"/>
<evidence type="ECO:0000313" key="2">
    <source>
        <dbReference type="EMBL" id="CAI6292707.1"/>
    </source>
</evidence>
<organism evidence="2 3">
    <name type="scientific">Periconia digitata</name>
    <dbReference type="NCBI Taxonomy" id="1303443"/>
    <lineage>
        <taxon>Eukaryota</taxon>
        <taxon>Fungi</taxon>
        <taxon>Dikarya</taxon>
        <taxon>Ascomycota</taxon>
        <taxon>Pezizomycotina</taxon>
        <taxon>Dothideomycetes</taxon>
        <taxon>Pleosporomycetidae</taxon>
        <taxon>Pleosporales</taxon>
        <taxon>Massarineae</taxon>
        <taxon>Periconiaceae</taxon>
        <taxon>Periconia</taxon>
    </lineage>
</organism>
<keyword evidence="3" id="KW-1185">Reference proteome</keyword>
<dbReference type="SUPFAM" id="SSF56112">
    <property type="entry name" value="Protein kinase-like (PK-like)"/>
    <property type="match status" value="1"/>
</dbReference>
<dbReference type="InterPro" id="IPR002575">
    <property type="entry name" value="Aminoglycoside_PTrfase"/>
</dbReference>
<gene>
    <name evidence="2" type="ORF">PDIGIT_LOCUS2519</name>
</gene>
<dbReference type="PANTHER" id="PTHR21310:SF48">
    <property type="entry name" value="AMINOGLYCOSIDE PHOSPHOTRANSFERASE DOMAIN-CONTAINING PROTEIN"/>
    <property type="match status" value="1"/>
</dbReference>
<dbReference type="Gene3D" id="3.90.1200.10">
    <property type="match status" value="1"/>
</dbReference>
<proteinExistence type="predicted"/>
<name>A0A9W4XQZ3_9PLEO</name>
<feature type="domain" description="Aminoglycoside phosphotransferase" evidence="1">
    <location>
        <begin position="58"/>
        <end position="236"/>
    </location>
</feature>
<dbReference type="PANTHER" id="PTHR21310">
    <property type="entry name" value="AMINOGLYCOSIDE PHOSPHOTRANSFERASE-RELATED-RELATED"/>
    <property type="match status" value="1"/>
</dbReference>
<sequence>MGEFEKHDACSACGWSADLQRRCSYDSSVKLFYGASVRGVWSIGSDFVLKERPADPPTFEVVNTQYLKANTTIPIPDVAKEWTDKNKRHFVLMERVEGENLKSAWPKLSQEAKVRIAEQTAEYLQQLRKFQYGKMANLGDAPIYSGWLFLQGPGTPHGPFASDEEFWQSLSVKLDKLPEKARNAFRKRFPPCAPYTFTHGDLTNVNIMVKDDNLAAIIDWESAGYFPVWWEFTAAGIGLGKEDAEWKGLLRSKMQQFERGREFWKDFHKLCEYPKLDYSGQELMKELLRE</sequence>
<dbReference type="InterPro" id="IPR011009">
    <property type="entry name" value="Kinase-like_dom_sf"/>
</dbReference>
<dbReference type="InterPro" id="IPR051678">
    <property type="entry name" value="AGP_Transferase"/>
</dbReference>
<dbReference type="EMBL" id="CAOQHR010000002">
    <property type="protein sequence ID" value="CAI6292707.1"/>
    <property type="molecule type" value="Genomic_DNA"/>
</dbReference>
<reference evidence="2" key="1">
    <citation type="submission" date="2023-01" db="EMBL/GenBank/DDBJ databases">
        <authorList>
            <person name="Van Ghelder C."/>
            <person name="Rancurel C."/>
        </authorList>
    </citation>
    <scope>NUCLEOTIDE SEQUENCE</scope>
    <source>
        <strain evidence="2">CNCM I-4278</strain>
    </source>
</reference>
<dbReference type="Proteomes" id="UP001152607">
    <property type="component" value="Unassembled WGS sequence"/>
</dbReference>